<protein>
    <submittedName>
        <fullName evidence="1">Uncharacterized protein</fullName>
    </submittedName>
</protein>
<proteinExistence type="predicted"/>
<sequence length="173" mass="20483">MRRAAERRDEIHTNFLENLDILKSESVSPQDFSKWLKQTQTFTFNEYDKRGNLVGTTLTNKAYWLDRLEQAEISRIRVEYYRLAAESFNQKLTDSNPNKLNKILGFYLLDSFLRGWVPSFVDNSLNSPYRQWLQERRNEVWSFIIASARSQGMDIRPMITESTVFQIQRNGKS</sequence>
<reference evidence="1 2" key="1">
    <citation type="submission" date="2016-05" db="EMBL/GenBank/DDBJ databases">
        <title>Single-cell genome of chain-forming Candidatus Thiomargarita nelsonii and comparison to other large sulfur-oxidizing bacteria.</title>
        <authorList>
            <person name="Winkel M."/>
            <person name="Salman V."/>
            <person name="Woyke T."/>
            <person name="Schulz-Vogt H."/>
            <person name="Richter M."/>
            <person name="Flood B."/>
            <person name="Bailey J."/>
            <person name="Amann R."/>
            <person name="Mussmann M."/>
        </authorList>
    </citation>
    <scope>NUCLEOTIDE SEQUENCE [LARGE SCALE GENOMIC DNA]</scope>
    <source>
        <strain evidence="1 2">THI036</strain>
    </source>
</reference>
<dbReference type="EMBL" id="LUTY01002072">
    <property type="protein sequence ID" value="OAD20837.1"/>
    <property type="molecule type" value="Genomic_DNA"/>
</dbReference>
<gene>
    <name evidence="1" type="ORF">THIOM_003434</name>
</gene>
<evidence type="ECO:0000313" key="2">
    <source>
        <dbReference type="Proteomes" id="UP000076962"/>
    </source>
</evidence>
<dbReference type="Proteomes" id="UP000076962">
    <property type="component" value="Unassembled WGS sequence"/>
</dbReference>
<organism evidence="1 2">
    <name type="scientific">Candidatus Thiomargarita nelsonii</name>
    <dbReference type="NCBI Taxonomy" id="1003181"/>
    <lineage>
        <taxon>Bacteria</taxon>
        <taxon>Pseudomonadati</taxon>
        <taxon>Pseudomonadota</taxon>
        <taxon>Gammaproteobacteria</taxon>
        <taxon>Thiotrichales</taxon>
        <taxon>Thiotrichaceae</taxon>
        <taxon>Thiomargarita</taxon>
    </lineage>
</organism>
<feature type="non-terminal residue" evidence="1">
    <location>
        <position position="173"/>
    </location>
</feature>
<evidence type="ECO:0000313" key="1">
    <source>
        <dbReference type="EMBL" id="OAD20837.1"/>
    </source>
</evidence>
<dbReference type="AlphaFoldDB" id="A0A176RYR2"/>
<name>A0A176RYR2_9GAMM</name>
<comment type="caution">
    <text evidence="1">The sequence shown here is derived from an EMBL/GenBank/DDBJ whole genome shotgun (WGS) entry which is preliminary data.</text>
</comment>
<accession>A0A176RYR2</accession>
<keyword evidence="2" id="KW-1185">Reference proteome</keyword>